<evidence type="ECO:0000313" key="1">
    <source>
        <dbReference type="Proteomes" id="UP000790787"/>
    </source>
</evidence>
<name>A0AC58T914_TOBAC</name>
<proteinExistence type="predicted"/>
<reference evidence="1" key="1">
    <citation type="journal article" date="2014" name="Nat. Commun.">
        <title>The tobacco genome sequence and its comparison with those of tomato and potato.</title>
        <authorList>
            <person name="Sierro N."/>
            <person name="Battey J.N."/>
            <person name="Ouadi S."/>
            <person name="Bakaher N."/>
            <person name="Bovet L."/>
            <person name="Willig A."/>
            <person name="Goepfert S."/>
            <person name="Peitsch M.C."/>
            <person name="Ivanov N.V."/>
        </authorList>
    </citation>
    <scope>NUCLEOTIDE SEQUENCE [LARGE SCALE GENOMIC DNA]</scope>
</reference>
<dbReference type="RefSeq" id="XP_075093717.1">
    <property type="nucleotide sequence ID" value="XM_075237616.1"/>
</dbReference>
<reference evidence="2" key="2">
    <citation type="submission" date="2025-08" db="UniProtKB">
        <authorList>
            <consortium name="RefSeq"/>
        </authorList>
    </citation>
    <scope>IDENTIFICATION</scope>
    <source>
        <tissue evidence="2">Leaf</tissue>
    </source>
</reference>
<sequence length="452" mass="51740">MENHHSSSRPTNNANISKGNLTDQRPINELPVTAVLSNNNNNGEITSAEEIEAYINSFPPGYRFKPTDSELVTYYLKRKLDKLPLYPNRIYEINIYKYSPELIAAHVKPTTEEKEWYVLTPRDRKYKNGNRPNRAAGDGYWKATGADKEIKDNKNVIIGLKKSLVYYIGKPPKGDKTNWIMHEYRVPDAPNLVERDINDWKLDEWVMCRIYKKSDRDNPMFTQRKRIRDAYETKTGRGNSNDSDQDFNNDVQVGESSDGNLSNDFANITFEAASQDSTRHDSINCIQDTLHSNNRVPIFHPQVPTRFGNFPKSCVPEFCDMPWSTTTSAYDYQRCVPGFNEGFVTYDKFHYPPSPMKIEPISSMMAISNLMEQDMKSNGFGDIPCFSSCIGGYMGQDYEYMGLEKLGSGEYIDHYLVNCEMENSTMYLPEYNMKNLVNGESSQSKTSSISGK</sequence>
<gene>
    <name evidence="2" type="primary">LOC142173028</name>
</gene>
<dbReference type="Proteomes" id="UP000790787">
    <property type="component" value="Chromosome 18"/>
</dbReference>
<protein>
    <submittedName>
        <fullName evidence="2">Uncharacterized protein LOC142173028</fullName>
    </submittedName>
</protein>
<organism evidence="1 2">
    <name type="scientific">Nicotiana tabacum</name>
    <name type="common">Common tobacco</name>
    <dbReference type="NCBI Taxonomy" id="4097"/>
    <lineage>
        <taxon>Eukaryota</taxon>
        <taxon>Viridiplantae</taxon>
        <taxon>Streptophyta</taxon>
        <taxon>Embryophyta</taxon>
        <taxon>Tracheophyta</taxon>
        <taxon>Spermatophyta</taxon>
        <taxon>Magnoliopsida</taxon>
        <taxon>eudicotyledons</taxon>
        <taxon>Gunneridae</taxon>
        <taxon>Pentapetalae</taxon>
        <taxon>asterids</taxon>
        <taxon>lamiids</taxon>
        <taxon>Solanales</taxon>
        <taxon>Solanaceae</taxon>
        <taxon>Nicotianoideae</taxon>
        <taxon>Nicotianeae</taxon>
        <taxon>Nicotiana</taxon>
    </lineage>
</organism>
<evidence type="ECO:0000313" key="2">
    <source>
        <dbReference type="RefSeq" id="XP_075093717.1"/>
    </source>
</evidence>
<accession>A0AC58T914</accession>
<keyword evidence="1" id="KW-1185">Reference proteome</keyword>